<organism evidence="5 6">
    <name type="scientific">Candidatus Acidiferrum panamense</name>
    <dbReference type="NCBI Taxonomy" id="2741543"/>
    <lineage>
        <taxon>Bacteria</taxon>
        <taxon>Pseudomonadati</taxon>
        <taxon>Acidobacteriota</taxon>
        <taxon>Terriglobia</taxon>
        <taxon>Candidatus Acidiferrales</taxon>
        <taxon>Candidatus Acidiferrum</taxon>
    </lineage>
</organism>
<evidence type="ECO:0000259" key="4">
    <source>
        <dbReference type="Pfam" id="PF01011"/>
    </source>
</evidence>
<name>A0A7V8SWI9_9BACT</name>
<keyword evidence="3" id="KW-0560">Oxidoreductase</keyword>
<feature type="non-terminal residue" evidence="5">
    <location>
        <position position="401"/>
    </location>
</feature>
<feature type="domain" description="Pyrrolo-quinoline quinone repeat" evidence="4">
    <location>
        <begin position="23"/>
        <end position="310"/>
    </location>
</feature>
<dbReference type="Gene3D" id="2.140.10.10">
    <property type="entry name" value="Quinoprotein alcohol dehydrogenase-like superfamily"/>
    <property type="match status" value="1"/>
</dbReference>
<accession>A0A7V8SWI9</accession>
<evidence type="ECO:0000313" key="6">
    <source>
        <dbReference type="Proteomes" id="UP000567293"/>
    </source>
</evidence>
<dbReference type="SUPFAM" id="SSF50998">
    <property type="entry name" value="Quinoprotein alcohol dehydrogenase-like"/>
    <property type="match status" value="1"/>
</dbReference>
<gene>
    <name evidence="5" type="ORF">HRJ53_08180</name>
</gene>
<dbReference type="SMART" id="SM00564">
    <property type="entry name" value="PQQ"/>
    <property type="match status" value="3"/>
</dbReference>
<comment type="caution">
    <text evidence="5">The sequence shown here is derived from an EMBL/GenBank/DDBJ whole genome shotgun (WGS) entry which is preliminary data.</text>
</comment>
<dbReference type="PANTHER" id="PTHR32303:SF10">
    <property type="entry name" value="OUTER MEMBRANE PROTEIN ASSEMBLY FACTOR BAMB"/>
    <property type="match status" value="1"/>
</dbReference>
<protein>
    <submittedName>
        <fullName evidence="5">PQQ-binding-like beta-propeller repeat protein</fullName>
    </submittedName>
</protein>
<evidence type="ECO:0000256" key="3">
    <source>
        <dbReference type="ARBA" id="ARBA00023002"/>
    </source>
</evidence>
<feature type="non-terminal residue" evidence="5">
    <location>
        <position position="1"/>
    </location>
</feature>
<comment type="cofactor">
    <cofactor evidence="1">
        <name>pyrroloquinoline quinone</name>
        <dbReference type="ChEBI" id="CHEBI:58442"/>
    </cofactor>
</comment>
<dbReference type="Proteomes" id="UP000567293">
    <property type="component" value="Unassembled WGS sequence"/>
</dbReference>
<dbReference type="InterPro" id="IPR011047">
    <property type="entry name" value="Quinoprotein_ADH-like_sf"/>
</dbReference>
<dbReference type="PANTHER" id="PTHR32303">
    <property type="entry name" value="QUINOPROTEIN ALCOHOL DEHYDROGENASE (CYTOCHROME C)"/>
    <property type="match status" value="1"/>
</dbReference>
<evidence type="ECO:0000256" key="1">
    <source>
        <dbReference type="ARBA" id="ARBA00001931"/>
    </source>
</evidence>
<sequence length="401" mass="44092">QGPADKFIPVTQKDLNDPDSADWLMLGGNMEHWNYSRLDQINRRNIGGLQLVWARQLPTTGGRAGTSPLIHNGIMYLISPNDAILAVDARTGSRIWEYRRSLPAIGNGPGEIHHRYSGAKRGLALYGDKIFTVTSDNAVVALDARTGKVAWEASRGSDGYVANTSGPIIANDILIAGGSCQNAPFGCYVTGHNITTGKELWRNEVIPHPDGPGDETWRAIPFENRWCTGVWGQIVYDPVQSLVHYGSSGICPASDFQRGVAGKNATLAGTDTRWAVRPATGEIVWRRQLLPQDNWDQECTFEMMLVDTPMRPNPGAEGMLAANLNVSESRVRALVGMPCKNPVFWALEAQTGKFFYARETFRGAQNLYKSIDPVTGLATMNQDVVYDRPNKRILYCTSHSG</sequence>
<dbReference type="InterPro" id="IPR018391">
    <property type="entry name" value="PQQ_b-propeller_rpt"/>
</dbReference>
<dbReference type="InterPro" id="IPR002372">
    <property type="entry name" value="PQQ_rpt_dom"/>
</dbReference>
<evidence type="ECO:0000256" key="2">
    <source>
        <dbReference type="ARBA" id="ARBA00008156"/>
    </source>
</evidence>
<reference evidence="5" key="1">
    <citation type="submission" date="2020-06" db="EMBL/GenBank/DDBJ databases">
        <title>Legume-microbial interactions unlock mineral nutrients during tropical forest succession.</title>
        <authorList>
            <person name="Epihov D.Z."/>
        </authorList>
    </citation>
    <scope>NUCLEOTIDE SEQUENCE [LARGE SCALE GENOMIC DNA]</scope>
    <source>
        <strain evidence="5">Pan2503</strain>
    </source>
</reference>
<comment type="similarity">
    <text evidence="2">Belongs to the bacterial PQQ dehydrogenase family.</text>
</comment>
<dbReference type="EMBL" id="JACDQQ010000789">
    <property type="protein sequence ID" value="MBA0084958.1"/>
    <property type="molecule type" value="Genomic_DNA"/>
</dbReference>
<keyword evidence="6" id="KW-1185">Reference proteome</keyword>
<evidence type="ECO:0000313" key="5">
    <source>
        <dbReference type="EMBL" id="MBA0084958.1"/>
    </source>
</evidence>
<dbReference type="GO" id="GO:0016491">
    <property type="term" value="F:oxidoreductase activity"/>
    <property type="evidence" value="ECO:0007669"/>
    <property type="project" value="UniProtKB-KW"/>
</dbReference>
<dbReference type="AlphaFoldDB" id="A0A7V8SWI9"/>
<proteinExistence type="inferred from homology"/>
<dbReference type="Pfam" id="PF01011">
    <property type="entry name" value="PQQ"/>
    <property type="match status" value="1"/>
</dbReference>